<dbReference type="EMBL" id="JANTQA010000008">
    <property type="protein sequence ID" value="KAJ3451495.1"/>
    <property type="molecule type" value="Genomic_DNA"/>
</dbReference>
<evidence type="ECO:0000313" key="11">
    <source>
        <dbReference type="Proteomes" id="UP001146793"/>
    </source>
</evidence>
<dbReference type="SMART" id="SM00248">
    <property type="entry name" value="ANK"/>
    <property type="match status" value="20"/>
</dbReference>
<organism evidence="10 11">
    <name type="scientific">Anaeramoeba flamelloides</name>
    <dbReference type="NCBI Taxonomy" id="1746091"/>
    <lineage>
        <taxon>Eukaryota</taxon>
        <taxon>Metamonada</taxon>
        <taxon>Anaeramoebidae</taxon>
        <taxon>Anaeramoeba</taxon>
    </lineage>
</organism>
<evidence type="ECO:0000256" key="5">
    <source>
        <dbReference type="ARBA" id="ARBA00023043"/>
    </source>
</evidence>
<dbReference type="InterPro" id="IPR001392">
    <property type="entry name" value="Clathrin_mu"/>
</dbReference>
<keyword evidence="6" id="KW-0472">Membrane</keyword>
<keyword evidence="2" id="KW-0813">Transport</keyword>
<evidence type="ECO:0000256" key="4">
    <source>
        <dbReference type="ARBA" id="ARBA00022927"/>
    </source>
</evidence>
<dbReference type="GO" id="GO:0030131">
    <property type="term" value="C:clathrin adaptor complex"/>
    <property type="evidence" value="ECO:0007669"/>
    <property type="project" value="InterPro"/>
</dbReference>
<dbReference type="GO" id="GO:0006886">
    <property type="term" value="P:intracellular protein transport"/>
    <property type="evidence" value="ECO:0007669"/>
    <property type="project" value="InterPro"/>
</dbReference>
<comment type="caution">
    <text evidence="10">The sequence shown here is derived from an EMBL/GenBank/DDBJ whole genome shotgun (WGS) entry which is preliminary data.</text>
</comment>
<reference evidence="10" key="1">
    <citation type="submission" date="2022-08" db="EMBL/GenBank/DDBJ databases">
        <title>Novel sulphate-reducing endosymbionts in the free-living metamonad Anaeramoeba.</title>
        <authorList>
            <person name="Jerlstrom-Hultqvist J."/>
            <person name="Cepicka I."/>
            <person name="Gallot-Lavallee L."/>
            <person name="Salas-Leiva D."/>
            <person name="Curtis B.A."/>
            <person name="Zahonova K."/>
            <person name="Pipaliya S."/>
            <person name="Dacks J."/>
            <person name="Roger A.J."/>
        </authorList>
    </citation>
    <scope>NUCLEOTIDE SEQUENCE</scope>
    <source>
        <strain evidence="10">Busselton2</strain>
    </source>
</reference>
<keyword evidence="5 7" id="KW-0040">ANK repeat</keyword>
<evidence type="ECO:0000256" key="6">
    <source>
        <dbReference type="ARBA" id="ARBA00023136"/>
    </source>
</evidence>
<dbReference type="InterPro" id="IPR036168">
    <property type="entry name" value="AP2_Mu_C_sf"/>
</dbReference>
<dbReference type="SUPFAM" id="SSF49447">
    <property type="entry name" value="Second domain of Mu2 adaptin subunit (ap50) of ap2 adaptor"/>
    <property type="match status" value="1"/>
</dbReference>
<sequence>MPNFFIQEQLFLLATNNLETIQKSFTVNDNLLIDRNHRNSLQIVCLAKQINISVVEYFLDLGVAINHQDINDLTAIHLVLRRSEKIEENDLFEIIQTLIQYGADLNIYNRLGRTAFHYACKLCTFSVELFKYLLEEGQGDLEMTTNDRFCLNGLHIVCQRRNVPIEIISLFLQTGIDLTKQDSFGKTSLHYHCENLPKLEIFEIFKENNFFKKKKPQPRKNLNKNDSCQNDQDNNKKKSHSVSLNSTDRREIENVIRKEKENKEEKKEIANKKDQDQDQQKEKEKEKENVKEKEKENEIEKENEKEIEKEIEKETEKDIEKKKEKEKEEEDKGQKDQEKEKDDQKEEDNQNKKYTNVEKNKKFWLIDNEGNDFYHYLSINGGDLEIYRFLLSNIFQAKRLNNKKKSALQELCCSAYLKFETVKFLVNCCHCPVHNQDIYGETSLSSCCMNKKKTVQIIKFLIEKGCDPNLGGSISVSPLVAVCKNNTIRTKIVKYLMKQKGIDINKVDNTSGRTPLLLLLNKTGSKPLCNALINMECKTNIKDYEGRTCYHLLVRNFDLEMANTFFRRGCDPLLCDNDNNSPLHAICENFENPKNQVRYITWLVEHKADVNSANNQSLTPLLILCSQKDINIDCLSLLIRNGADAAAQTQSGITALMLICKNHSLKSDQKLKALIRILIDSGSNVNQVTTISQMSALHFLVENSEIINLKKSLAYMLRSGADINLANNHHSTPFMYLCEFHADYETIKMCLNYKVNLSLFDKYNRSCLHSICLSKSKPDPKVVQLLLEAGVDPELEDFYGNTALNEISVNSGDIICSKLLIKHGSDVNHVSKVTGESILNSLLDKNKPNFELIKLCVEHGASLNYKDYMGFTPLFKVCFGEKLNIKILKYFLKNNANPNIENKLSLYPIHRVCLNKYPNFTALKLLIKYKSEINIKDPNGRTPLFEISNEDGINYIFVSKNGVYFCCTAITNVSSSFVLEIINRIIQVIKDYCQVINEEILRKNNLLLYELIDEILDYGLPQQTVSAQLDKFICSTPIFEKDLHKPMKKISKKKKNKLLKKSQPTLLINFEETQTIEIKKDGKCIRNEVTGIISMNNQVKEPSDLTMFFEPFLLGKKGVKTKYKYTDIMIEDILINIPCNSDNLQKPSPYIYIPRLPVGNFNFLNYRTSGEKIFKPFLVATDVKTLSKNKIDLVITIKSAYDQKFFGPVTVKIPAPEEALSVSSRLSDNIGQKVVFNQKLKTIIWTFEKLNGERDETLEAGIILRSGIENLKRVRSQLGPLLLTYELSKISFSGFCLSRVTSSNIKRFPKIQRNLHLMSKSDSYIIHI</sequence>
<dbReference type="SUPFAM" id="SSF64356">
    <property type="entry name" value="SNARE-like"/>
    <property type="match status" value="1"/>
</dbReference>
<dbReference type="GO" id="GO:0016192">
    <property type="term" value="P:vesicle-mediated transport"/>
    <property type="evidence" value="ECO:0007669"/>
    <property type="project" value="InterPro"/>
</dbReference>
<evidence type="ECO:0000259" key="9">
    <source>
        <dbReference type="PROSITE" id="PS51072"/>
    </source>
</evidence>
<dbReference type="InterPro" id="IPR002110">
    <property type="entry name" value="Ankyrin_rpt"/>
</dbReference>
<comment type="subcellular location">
    <subcellularLocation>
        <location evidence="1">Endomembrane system</location>
    </subcellularLocation>
</comment>
<dbReference type="Gene3D" id="3.30.450.60">
    <property type="match status" value="1"/>
</dbReference>
<dbReference type="Gene3D" id="1.25.40.20">
    <property type="entry name" value="Ankyrin repeat-containing domain"/>
    <property type="match status" value="5"/>
</dbReference>
<dbReference type="PANTHER" id="PTHR24198:SF165">
    <property type="entry name" value="ANKYRIN REPEAT-CONTAINING PROTEIN-RELATED"/>
    <property type="match status" value="1"/>
</dbReference>
<feature type="domain" description="MHD" evidence="9">
    <location>
        <begin position="1063"/>
        <end position="1327"/>
    </location>
</feature>
<feature type="repeat" description="ANK" evidence="7">
    <location>
        <begin position="71"/>
        <end position="110"/>
    </location>
</feature>
<accession>A0AAV8AHW4</accession>
<evidence type="ECO:0000256" key="1">
    <source>
        <dbReference type="ARBA" id="ARBA00004308"/>
    </source>
</evidence>
<dbReference type="GO" id="GO:0012505">
    <property type="term" value="C:endomembrane system"/>
    <property type="evidence" value="ECO:0007669"/>
    <property type="project" value="UniProtKB-SubCell"/>
</dbReference>
<name>A0AAV8AHW4_9EUKA</name>
<dbReference type="Pfam" id="PF12796">
    <property type="entry name" value="Ank_2"/>
    <property type="match status" value="4"/>
</dbReference>
<evidence type="ECO:0000256" key="7">
    <source>
        <dbReference type="PROSITE-ProRule" id="PRU00023"/>
    </source>
</evidence>
<feature type="compositionally biased region" description="Basic and acidic residues" evidence="8">
    <location>
        <begin position="247"/>
        <end position="353"/>
    </location>
</feature>
<dbReference type="InterPro" id="IPR011012">
    <property type="entry name" value="Longin-like_dom_sf"/>
</dbReference>
<dbReference type="Proteomes" id="UP001146793">
    <property type="component" value="Unassembled WGS sequence"/>
</dbReference>
<feature type="region of interest" description="Disordered" evidence="8">
    <location>
        <begin position="214"/>
        <end position="353"/>
    </location>
</feature>
<dbReference type="InterPro" id="IPR036770">
    <property type="entry name" value="Ankyrin_rpt-contain_sf"/>
</dbReference>
<evidence type="ECO:0000256" key="8">
    <source>
        <dbReference type="SAM" id="MobiDB-lite"/>
    </source>
</evidence>
<proteinExistence type="predicted"/>
<dbReference type="SUPFAM" id="SSF48403">
    <property type="entry name" value="Ankyrin repeat"/>
    <property type="match status" value="4"/>
</dbReference>
<keyword evidence="4" id="KW-0653">Protein transport</keyword>
<dbReference type="PRINTS" id="PR00314">
    <property type="entry name" value="CLATHRINADPT"/>
</dbReference>
<dbReference type="PROSITE" id="PS51072">
    <property type="entry name" value="MHD"/>
    <property type="match status" value="1"/>
</dbReference>
<dbReference type="Gene3D" id="2.60.40.1170">
    <property type="entry name" value="Mu homology domain, subdomain B"/>
    <property type="match status" value="2"/>
</dbReference>
<evidence type="ECO:0000256" key="3">
    <source>
        <dbReference type="ARBA" id="ARBA00022737"/>
    </source>
</evidence>
<dbReference type="PROSITE" id="PS50088">
    <property type="entry name" value="ANK_REPEAT"/>
    <property type="match status" value="1"/>
</dbReference>
<keyword evidence="3" id="KW-0677">Repeat</keyword>
<dbReference type="InterPro" id="IPR028565">
    <property type="entry name" value="MHD"/>
</dbReference>
<gene>
    <name evidence="10" type="ORF">M0812_03244</name>
</gene>
<evidence type="ECO:0000256" key="2">
    <source>
        <dbReference type="ARBA" id="ARBA00022448"/>
    </source>
</evidence>
<dbReference type="PANTHER" id="PTHR24198">
    <property type="entry name" value="ANKYRIN REPEAT AND PROTEIN KINASE DOMAIN-CONTAINING PROTEIN"/>
    <property type="match status" value="1"/>
</dbReference>
<evidence type="ECO:0000313" key="10">
    <source>
        <dbReference type="EMBL" id="KAJ3451495.1"/>
    </source>
</evidence>
<protein>
    <submittedName>
        <fullName evidence="10">Ankyrin repeat-containing protein</fullName>
    </submittedName>
</protein>